<evidence type="ECO:0000256" key="1">
    <source>
        <dbReference type="SAM" id="SignalP"/>
    </source>
</evidence>
<gene>
    <name evidence="2" type="ORF">K432DRAFT_67005</name>
</gene>
<dbReference type="Proteomes" id="UP000250266">
    <property type="component" value="Unassembled WGS sequence"/>
</dbReference>
<dbReference type="EMBL" id="KV744824">
    <property type="protein sequence ID" value="OCK85092.1"/>
    <property type="molecule type" value="Genomic_DNA"/>
</dbReference>
<evidence type="ECO:0000313" key="2">
    <source>
        <dbReference type="EMBL" id="OCK85092.1"/>
    </source>
</evidence>
<evidence type="ECO:0008006" key="4">
    <source>
        <dbReference type="Google" id="ProtNLM"/>
    </source>
</evidence>
<feature type="signal peptide" evidence="1">
    <location>
        <begin position="1"/>
        <end position="17"/>
    </location>
</feature>
<sequence>MFISVFALLSLAYLIPSIFIECDDKIFASLAIILNALNTLFHKCGAVAMAAYMRINSCLSSAYTATNPVTNSSPDIATRYRKA</sequence>
<reference evidence="2 3" key="1">
    <citation type="journal article" date="2016" name="Nat. Commun.">
        <title>Ectomycorrhizal ecology is imprinted in the genome of the dominant symbiotic fungus Cenococcum geophilum.</title>
        <authorList>
            <consortium name="DOE Joint Genome Institute"/>
            <person name="Peter M."/>
            <person name="Kohler A."/>
            <person name="Ohm R.A."/>
            <person name="Kuo A."/>
            <person name="Krutzmann J."/>
            <person name="Morin E."/>
            <person name="Arend M."/>
            <person name="Barry K.W."/>
            <person name="Binder M."/>
            <person name="Choi C."/>
            <person name="Clum A."/>
            <person name="Copeland A."/>
            <person name="Grisel N."/>
            <person name="Haridas S."/>
            <person name="Kipfer T."/>
            <person name="LaButti K."/>
            <person name="Lindquist E."/>
            <person name="Lipzen A."/>
            <person name="Maire R."/>
            <person name="Meier B."/>
            <person name="Mihaltcheva S."/>
            <person name="Molinier V."/>
            <person name="Murat C."/>
            <person name="Poggeler S."/>
            <person name="Quandt C.A."/>
            <person name="Sperisen C."/>
            <person name="Tritt A."/>
            <person name="Tisserant E."/>
            <person name="Crous P.W."/>
            <person name="Henrissat B."/>
            <person name="Nehls U."/>
            <person name="Egli S."/>
            <person name="Spatafora J.W."/>
            <person name="Grigoriev I.V."/>
            <person name="Martin F.M."/>
        </authorList>
    </citation>
    <scope>NUCLEOTIDE SEQUENCE [LARGE SCALE GENOMIC DNA]</scope>
    <source>
        <strain evidence="2 3">CBS 459.81</strain>
    </source>
</reference>
<keyword evidence="3" id="KW-1185">Reference proteome</keyword>
<name>A0A8E2EJD0_9PEZI</name>
<evidence type="ECO:0000313" key="3">
    <source>
        <dbReference type="Proteomes" id="UP000250266"/>
    </source>
</evidence>
<accession>A0A8E2EJD0</accession>
<keyword evidence="1" id="KW-0732">Signal</keyword>
<dbReference type="AlphaFoldDB" id="A0A8E2EJD0"/>
<protein>
    <recommendedName>
        <fullName evidence="4">Secreted protein</fullName>
    </recommendedName>
</protein>
<organism evidence="2 3">
    <name type="scientific">Lepidopterella palustris CBS 459.81</name>
    <dbReference type="NCBI Taxonomy" id="1314670"/>
    <lineage>
        <taxon>Eukaryota</taxon>
        <taxon>Fungi</taxon>
        <taxon>Dikarya</taxon>
        <taxon>Ascomycota</taxon>
        <taxon>Pezizomycotina</taxon>
        <taxon>Dothideomycetes</taxon>
        <taxon>Pleosporomycetidae</taxon>
        <taxon>Mytilinidiales</taxon>
        <taxon>Argynnaceae</taxon>
        <taxon>Lepidopterella</taxon>
    </lineage>
</organism>
<proteinExistence type="predicted"/>
<feature type="chain" id="PRO_5034375601" description="Secreted protein" evidence="1">
    <location>
        <begin position="18"/>
        <end position="83"/>
    </location>
</feature>